<dbReference type="GO" id="GO:0003676">
    <property type="term" value="F:nucleic acid binding"/>
    <property type="evidence" value="ECO:0007669"/>
    <property type="project" value="InterPro"/>
</dbReference>
<name>A0A8J5WZV9_ZIZPA</name>
<organism evidence="9 10">
    <name type="scientific">Zizania palustris</name>
    <name type="common">Northern wild rice</name>
    <dbReference type="NCBI Taxonomy" id="103762"/>
    <lineage>
        <taxon>Eukaryota</taxon>
        <taxon>Viridiplantae</taxon>
        <taxon>Streptophyta</taxon>
        <taxon>Embryophyta</taxon>
        <taxon>Tracheophyta</taxon>
        <taxon>Spermatophyta</taxon>
        <taxon>Magnoliopsida</taxon>
        <taxon>Liliopsida</taxon>
        <taxon>Poales</taxon>
        <taxon>Poaceae</taxon>
        <taxon>BOP clade</taxon>
        <taxon>Oryzoideae</taxon>
        <taxon>Oryzeae</taxon>
        <taxon>Zizaniinae</taxon>
        <taxon>Zizania</taxon>
    </lineage>
</organism>
<reference evidence="9" key="2">
    <citation type="submission" date="2021-02" db="EMBL/GenBank/DDBJ databases">
        <authorList>
            <person name="Kimball J.A."/>
            <person name="Haas M.W."/>
            <person name="Macchietto M."/>
            <person name="Kono T."/>
            <person name="Duquette J."/>
            <person name="Shao M."/>
        </authorList>
    </citation>
    <scope>NUCLEOTIDE SEQUENCE</scope>
    <source>
        <tissue evidence="9">Fresh leaf tissue</tissue>
    </source>
</reference>
<keyword evidence="10" id="KW-1185">Reference proteome</keyword>
<dbReference type="Pfam" id="PF00271">
    <property type="entry name" value="Helicase_C"/>
    <property type="match status" value="1"/>
</dbReference>
<dbReference type="PANTHER" id="PTHR13710:SF120">
    <property type="entry name" value="BIFUNCTIONAL 3'-5' EXONUCLEASE_ATP-DEPENDENT HELICASE WRN"/>
    <property type="match status" value="1"/>
</dbReference>
<dbReference type="PANTHER" id="PTHR13710">
    <property type="entry name" value="DNA HELICASE RECQ FAMILY MEMBER"/>
    <property type="match status" value="1"/>
</dbReference>
<keyword evidence="3" id="KW-0347">Helicase</keyword>
<dbReference type="EMBL" id="JAAALK010000079">
    <property type="protein sequence ID" value="KAG8099081.1"/>
    <property type="molecule type" value="Genomic_DNA"/>
</dbReference>
<dbReference type="GO" id="GO:0005737">
    <property type="term" value="C:cytoplasm"/>
    <property type="evidence" value="ECO:0007669"/>
    <property type="project" value="TreeGrafter"/>
</dbReference>
<evidence type="ECO:0000256" key="5">
    <source>
        <dbReference type="ARBA" id="ARBA00034617"/>
    </source>
</evidence>
<evidence type="ECO:0000256" key="2">
    <source>
        <dbReference type="ARBA" id="ARBA00022801"/>
    </source>
</evidence>
<keyword evidence="1" id="KW-0547">Nucleotide-binding</keyword>
<feature type="domain" description="Helicase C-terminal" evidence="8">
    <location>
        <begin position="217"/>
        <end position="365"/>
    </location>
</feature>
<evidence type="ECO:0000259" key="7">
    <source>
        <dbReference type="PROSITE" id="PS51192"/>
    </source>
</evidence>
<dbReference type="SMART" id="SM00487">
    <property type="entry name" value="DEXDc"/>
    <property type="match status" value="1"/>
</dbReference>
<dbReference type="NCBIfam" id="TIGR00614">
    <property type="entry name" value="recQ_fam"/>
    <property type="match status" value="1"/>
</dbReference>
<comment type="caution">
    <text evidence="9">The sequence shown here is derived from an EMBL/GenBank/DDBJ whole genome shotgun (WGS) entry which is preliminary data.</text>
</comment>
<dbReference type="SMART" id="SM00490">
    <property type="entry name" value="HELICc"/>
    <property type="match status" value="1"/>
</dbReference>
<dbReference type="FunFam" id="3.40.50.300:FF:001450">
    <property type="entry name" value="ATP-dependent DNA helicase"/>
    <property type="match status" value="1"/>
</dbReference>
<dbReference type="GO" id="GO:0005524">
    <property type="term" value="F:ATP binding"/>
    <property type="evidence" value="ECO:0007669"/>
    <property type="project" value="UniProtKB-KW"/>
</dbReference>
<evidence type="ECO:0000256" key="1">
    <source>
        <dbReference type="ARBA" id="ARBA00022741"/>
    </source>
</evidence>
<keyword evidence="2" id="KW-0378">Hydrolase</keyword>
<dbReference type="GO" id="GO:0016787">
    <property type="term" value="F:hydrolase activity"/>
    <property type="evidence" value="ECO:0007669"/>
    <property type="project" value="UniProtKB-KW"/>
</dbReference>
<dbReference type="Proteomes" id="UP000729402">
    <property type="component" value="Unassembled WGS sequence"/>
</dbReference>
<dbReference type="GO" id="GO:0000724">
    <property type="term" value="P:double-strand break repair via homologous recombination"/>
    <property type="evidence" value="ECO:0007669"/>
    <property type="project" value="TreeGrafter"/>
</dbReference>
<comment type="catalytic activity">
    <reaction evidence="5">
        <text>Couples ATP hydrolysis with the unwinding of duplex DNA by translocating in the 3'-5' direction.</text>
        <dbReference type="EC" id="5.6.2.4"/>
    </reaction>
</comment>
<protein>
    <recommendedName>
        <fullName evidence="6">DNA 3'-5' helicase</fullName>
        <ecNumber evidence="6">5.6.2.4</ecNumber>
    </recommendedName>
</protein>
<evidence type="ECO:0000256" key="3">
    <source>
        <dbReference type="ARBA" id="ARBA00022806"/>
    </source>
</evidence>
<dbReference type="GO" id="GO:0005634">
    <property type="term" value="C:nucleus"/>
    <property type="evidence" value="ECO:0007669"/>
    <property type="project" value="TreeGrafter"/>
</dbReference>
<dbReference type="CDD" id="cd18794">
    <property type="entry name" value="SF2_C_RecQ"/>
    <property type="match status" value="1"/>
</dbReference>
<evidence type="ECO:0000313" key="10">
    <source>
        <dbReference type="Proteomes" id="UP000729402"/>
    </source>
</evidence>
<evidence type="ECO:0000313" key="9">
    <source>
        <dbReference type="EMBL" id="KAG8099081.1"/>
    </source>
</evidence>
<keyword evidence="4" id="KW-0067">ATP-binding</keyword>
<dbReference type="InterPro" id="IPR011545">
    <property type="entry name" value="DEAD/DEAH_box_helicase_dom"/>
</dbReference>
<dbReference type="GO" id="GO:0043138">
    <property type="term" value="F:3'-5' DNA helicase activity"/>
    <property type="evidence" value="ECO:0007669"/>
    <property type="project" value="UniProtKB-EC"/>
</dbReference>
<accession>A0A8J5WZV9</accession>
<evidence type="ECO:0000256" key="6">
    <source>
        <dbReference type="ARBA" id="ARBA00034808"/>
    </source>
</evidence>
<dbReference type="CDD" id="cd17920">
    <property type="entry name" value="DEXHc_RecQ"/>
    <property type="match status" value="1"/>
</dbReference>
<dbReference type="PROSITE" id="PS51192">
    <property type="entry name" value="HELICASE_ATP_BIND_1"/>
    <property type="match status" value="1"/>
</dbReference>
<dbReference type="GO" id="GO:0005694">
    <property type="term" value="C:chromosome"/>
    <property type="evidence" value="ECO:0007669"/>
    <property type="project" value="TreeGrafter"/>
</dbReference>
<dbReference type="InterPro" id="IPR001650">
    <property type="entry name" value="Helicase_C-like"/>
</dbReference>
<dbReference type="Pfam" id="PF00270">
    <property type="entry name" value="DEAD"/>
    <property type="match status" value="1"/>
</dbReference>
<dbReference type="GO" id="GO:0009378">
    <property type="term" value="F:four-way junction helicase activity"/>
    <property type="evidence" value="ECO:0007669"/>
    <property type="project" value="TreeGrafter"/>
</dbReference>
<dbReference type="InterPro" id="IPR004589">
    <property type="entry name" value="DNA_helicase_ATP-dep_RecQ"/>
</dbReference>
<sequence>MEAALKTYFGFSGFRSYQREIIEKVLEGRDCLVVMATGSGKSICYQIPPLVTKKTAVIISPLLSLMQDQVMSLKQRGVKSEYLGSTQTDTSVSGDAEKGMFDVLYMTPEKAVSLTSRFWSNLQAAGICLLAVDEAHCISEWGHDFRTEYKQLHVLRDLLVSVPFVALTATATQRVRGDIASSLTLHNPHIVVGSFDRPNLFYGVKSCNRSMSFINELVKDVSKNCTVGGSTIIYCTTIRETEQVHDALVTAGIKSGIYHGRMGSKAREESHRSFVRDETLVMVATIAFGMGIDKPDVRCVIHYGCPKSLESYYQESGRCGRDGLPSVCWLYYQRSDFTKADFYCAEAKSVCKYYVHPVSPFMPKQ</sequence>
<proteinExistence type="predicted"/>
<reference evidence="9" key="1">
    <citation type="journal article" date="2021" name="bioRxiv">
        <title>Whole Genome Assembly and Annotation of Northern Wild Rice, Zizania palustris L., Supports a Whole Genome Duplication in the Zizania Genus.</title>
        <authorList>
            <person name="Haas M."/>
            <person name="Kono T."/>
            <person name="Macchietto M."/>
            <person name="Millas R."/>
            <person name="McGilp L."/>
            <person name="Shao M."/>
            <person name="Duquette J."/>
            <person name="Hirsch C.N."/>
            <person name="Kimball J."/>
        </authorList>
    </citation>
    <scope>NUCLEOTIDE SEQUENCE</scope>
    <source>
        <tissue evidence="9">Fresh leaf tissue</tissue>
    </source>
</reference>
<dbReference type="InterPro" id="IPR014001">
    <property type="entry name" value="Helicase_ATP-bd"/>
</dbReference>
<feature type="domain" description="Helicase ATP-binding" evidence="7">
    <location>
        <begin position="22"/>
        <end position="189"/>
    </location>
</feature>
<dbReference type="PROSITE" id="PS51194">
    <property type="entry name" value="HELICASE_CTER"/>
    <property type="match status" value="1"/>
</dbReference>
<dbReference type="AlphaFoldDB" id="A0A8J5WZV9"/>
<evidence type="ECO:0000259" key="8">
    <source>
        <dbReference type="PROSITE" id="PS51194"/>
    </source>
</evidence>
<gene>
    <name evidence="9" type="ORF">GUJ93_ZPchr0013g37483</name>
</gene>
<dbReference type="OrthoDB" id="10261556at2759"/>
<dbReference type="EC" id="5.6.2.4" evidence="6"/>
<evidence type="ECO:0000256" key="4">
    <source>
        <dbReference type="ARBA" id="ARBA00022840"/>
    </source>
</evidence>